<evidence type="ECO:0000256" key="1">
    <source>
        <dbReference type="ARBA" id="ARBA00023117"/>
    </source>
</evidence>
<dbReference type="AlphaFoldDB" id="A0A2T3B444"/>
<feature type="domain" description="Bromo" evidence="4">
    <location>
        <begin position="361"/>
        <end position="426"/>
    </location>
</feature>
<dbReference type="CDD" id="cd05499">
    <property type="entry name" value="Bromo_BDF1_2_II"/>
    <property type="match status" value="1"/>
</dbReference>
<evidence type="ECO:0000259" key="4">
    <source>
        <dbReference type="PROSITE" id="PS50014"/>
    </source>
</evidence>
<feature type="compositionally biased region" description="Basic and acidic residues" evidence="3">
    <location>
        <begin position="878"/>
        <end position="888"/>
    </location>
</feature>
<dbReference type="PROSITE" id="PS51525">
    <property type="entry name" value="NET"/>
    <property type="match status" value="1"/>
</dbReference>
<dbReference type="Pfam" id="PF17035">
    <property type="entry name" value="BET"/>
    <property type="match status" value="1"/>
</dbReference>
<feature type="domain" description="Bromo" evidence="4">
    <location>
        <begin position="559"/>
        <end position="631"/>
    </location>
</feature>
<feature type="compositionally biased region" description="Polar residues" evidence="3">
    <location>
        <begin position="762"/>
        <end position="776"/>
    </location>
</feature>
<evidence type="ECO:0000313" key="7">
    <source>
        <dbReference type="Proteomes" id="UP000241818"/>
    </source>
</evidence>
<reference evidence="6 7" key="1">
    <citation type="journal article" date="2018" name="New Phytol.">
        <title>Comparative genomics and transcriptomics depict ericoid mycorrhizal fungi as versatile saprotrophs and plant mutualists.</title>
        <authorList>
            <person name="Martino E."/>
            <person name="Morin E."/>
            <person name="Grelet G.A."/>
            <person name="Kuo A."/>
            <person name="Kohler A."/>
            <person name="Daghino S."/>
            <person name="Barry K.W."/>
            <person name="Cichocki N."/>
            <person name="Clum A."/>
            <person name="Dockter R.B."/>
            <person name="Hainaut M."/>
            <person name="Kuo R.C."/>
            <person name="LaButti K."/>
            <person name="Lindahl B.D."/>
            <person name="Lindquist E.A."/>
            <person name="Lipzen A."/>
            <person name="Khouja H.R."/>
            <person name="Magnuson J."/>
            <person name="Murat C."/>
            <person name="Ohm R.A."/>
            <person name="Singer S.W."/>
            <person name="Spatafora J.W."/>
            <person name="Wang M."/>
            <person name="Veneault-Fourrey C."/>
            <person name="Henrissat B."/>
            <person name="Grigoriev I.V."/>
            <person name="Martin F.M."/>
            <person name="Perotto S."/>
        </authorList>
    </citation>
    <scope>NUCLEOTIDE SEQUENCE [LARGE SCALE GENOMIC DNA]</scope>
    <source>
        <strain evidence="6 7">ATCC 22711</strain>
    </source>
</reference>
<dbReference type="GO" id="GO:0000785">
    <property type="term" value="C:chromatin"/>
    <property type="evidence" value="ECO:0007669"/>
    <property type="project" value="TreeGrafter"/>
</dbReference>
<evidence type="ECO:0000256" key="2">
    <source>
        <dbReference type="PROSITE-ProRule" id="PRU00035"/>
    </source>
</evidence>
<dbReference type="InParanoid" id="A0A2T3B444"/>
<dbReference type="GO" id="GO:0005634">
    <property type="term" value="C:nucleus"/>
    <property type="evidence" value="ECO:0007669"/>
    <property type="project" value="TreeGrafter"/>
</dbReference>
<evidence type="ECO:0000313" key="6">
    <source>
        <dbReference type="EMBL" id="PSS20414.1"/>
    </source>
</evidence>
<feature type="compositionally biased region" description="Low complexity" evidence="3">
    <location>
        <begin position="482"/>
        <end position="499"/>
    </location>
</feature>
<proteinExistence type="predicted"/>
<dbReference type="PROSITE" id="PS00633">
    <property type="entry name" value="BROMODOMAIN_1"/>
    <property type="match status" value="1"/>
</dbReference>
<dbReference type="RefSeq" id="XP_024721684.1">
    <property type="nucleotide sequence ID" value="XM_024864886.1"/>
</dbReference>
<dbReference type="SMART" id="SM00297">
    <property type="entry name" value="BROMO"/>
    <property type="match status" value="2"/>
</dbReference>
<feature type="region of interest" description="Disordered" evidence="3">
    <location>
        <begin position="659"/>
        <end position="688"/>
    </location>
</feature>
<feature type="region of interest" description="Disordered" evidence="3">
    <location>
        <begin position="854"/>
        <end position="947"/>
    </location>
</feature>
<organism evidence="6 7">
    <name type="scientific">Amorphotheca resinae ATCC 22711</name>
    <dbReference type="NCBI Taxonomy" id="857342"/>
    <lineage>
        <taxon>Eukaryota</taxon>
        <taxon>Fungi</taxon>
        <taxon>Dikarya</taxon>
        <taxon>Ascomycota</taxon>
        <taxon>Pezizomycotina</taxon>
        <taxon>Leotiomycetes</taxon>
        <taxon>Helotiales</taxon>
        <taxon>Amorphothecaceae</taxon>
        <taxon>Amorphotheca</taxon>
    </lineage>
</organism>
<dbReference type="InterPro" id="IPR050935">
    <property type="entry name" value="Bromo_chromatin_reader"/>
</dbReference>
<feature type="compositionally biased region" description="Acidic residues" evidence="3">
    <location>
        <begin position="936"/>
        <end position="947"/>
    </location>
</feature>
<feature type="compositionally biased region" description="Basic and acidic residues" evidence="3">
    <location>
        <begin position="505"/>
        <end position="528"/>
    </location>
</feature>
<evidence type="ECO:0008006" key="8">
    <source>
        <dbReference type="Google" id="ProtNLM"/>
    </source>
</evidence>
<sequence>MAVMTTQLSEGVALEQKTMPVPSSDTMALDLDINGNSNHDETKLDSAPASADVLALNKPLDVPPASPVGVNGAADANTHSYSSNQSIDMSSADLTFESQPTDDSSRPAENPSSPSQLLEITTATTDLALAADDSPADRPPPSSSVFDSAIDTAVEDSAASSTVPPVVEAPPSDIRDTAPPPATAQEAPAQQAQPEQDPASSNPATDREPPKATETGDKAASDLTLATATSATDLPQPSNHDQHPPKSPTDTKMQSGAEQDPPAASATQPRDTVMADAPPAPTKVAREREEDHVVEPSAKRAKTEDGEGASPSFSAPDAQPATQNGESAASKSDDGPITPYQAKEIVKIIKNSLRTMGGKNFRLPVAVLWPGFAEAYLARIPNPIDLSTIESKVKENKYSSIADFKADIHLLHDNALAFNGEGHTISKAAVDVRDSILAKVDALPTEPPTAPVKAPKKAAKRSTPAGDSVPRGSQARRPSRSAGTGPAAAPAQTFALDPATSTPLIRRDSTKNEGGRPKREIHPPKNKDLPYSSVRPKPRKTATELRFCEEVLNELKKPKHALFAAAFYDPVDPVALNIPNYFTIIKNPMDLSTVGKKLQSGAYQKAKEFEADIRLILSNCYKFNPPGNPVREMGKQMESLFNEKWSHKDQWIAEHAPVALSPSSSAGSDEEESEDDGEPEQPAHSNASTALSARLIEEQTKLIALIQAKKPDPALIQMQEEMVAIVQSKIEQDNAKNALSAKKASKKLKPPKAAKKPVSAKRSTASAPSKKSSNSRPRYLGTLEKETISAGLASLPDDVSASVLAMIKADKPDVDTADDGTLELDIDVISAPTLWKIHALILQYAPEVEDEIKKQMQEKEAPRSLAKPAPKKKNKPMSKTEQERKIEQLRNSVQEFERQGSGSMEPVIPSKLTPMGKMEFSGLFLDRAAVEQPESSGDEDSDDSEEE</sequence>
<feature type="compositionally biased region" description="Low complexity" evidence="3">
    <location>
        <begin position="183"/>
        <end position="199"/>
    </location>
</feature>
<dbReference type="InterPro" id="IPR036427">
    <property type="entry name" value="Bromodomain-like_sf"/>
</dbReference>
<dbReference type="Gene3D" id="1.20.1270.220">
    <property type="match status" value="1"/>
</dbReference>
<keyword evidence="7" id="KW-1185">Reference proteome</keyword>
<feature type="region of interest" description="Disordered" evidence="3">
    <location>
        <begin position="737"/>
        <end position="779"/>
    </location>
</feature>
<dbReference type="STRING" id="857342.A0A2T3B444"/>
<protein>
    <recommendedName>
        <fullName evidence="8">Bromo domain-containing protein</fullName>
    </recommendedName>
</protein>
<dbReference type="GO" id="GO:0006355">
    <property type="term" value="P:regulation of DNA-templated transcription"/>
    <property type="evidence" value="ECO:0007669"/>
    <property type="project" value="TreeGrafter"/>
</dbReference>
<gene>
    <name evidence="6" type="ORF">M430DRAFT_233608</name>
</gene>
<dbReference type="PANTHER" id="PTHR22880">
    <property type="entry name" value="FALZ-RELATED BROMODOMAIN-CONTAINING PROTEINS"/>
    <property type="match status" value="1"/>
</dbReference>
<feature type="compositionally biased region" description="Polar residues" evidence="3">
    <location>
        <begin position="77"/>
        <end position="102"/>
    </location>
</feature>
<dbReference type="FunCoup" id="A0A2T3B444">
    <property type="interactions" value="556"/>
</dbReference>
<dbReference type="InterPro" id="IPR038336">
    <property type="entry name" value="NET_sf"/>
</dbReference>
<dbReference type="GeneID" id="36572967"/>
<dbReference type="GO" id="GO:0006338">
    <property type="term" value="P:chromatin remodeling"/>
    <property type="evidence" value="ECO:0007669"/>
    <property type="project" value="TreeGrafter"/>
</dbReference>
<dbReference type="PROSITE" id="PS50014">
    <property type="entry name" value="BROMODOMAIN_2"/>
    <property type="match status" value="2"/>
</dbReference>
<accession>A0A2T3B444</accession>
<dbReference type="InterPro" id="IPR027353">
    <property type="entry name" value="NET_dom"/>
</dbReference>
<dbReference type="PRINTS" id="PR00503">
    <property type="entry name" value="BROMODOMAIN"/>
</dbReference>
<feature type="compositionally biased region" description="Polar residues" evidence="3">
    <location>
        <begin position="248"/>
        <end position="257"/>
    </location>
</feature>
<evidence type="ECO:0000256" key="3">
    <source>
        <dbReference type="SAM" id="MobiDB-lite"/>
    </source>
</evidence>
<feature type="compositionally biased region" description="Basic and acidic residues" evidence="3">
    <location>
        <begin position="205"/>
        <end position="220"/>
    </location>
</feature>
<dbReference type="PANTHER" id="PTHR22880:SF225">
    <property type="entry name" value="BROMODOMAIN-CONTAINING PROTEIN BET-1-RELATED"/>
    <property type="match status" value="1"/>
</dbReference>
<feature type="compositionally biased region" description="Low complexity" evidence="3">
    <location>
        <begin position="121"/>
        <end position="133"/>
    </location>
</feature>
<evidence type="ECO:0000259" key="5">
    <source>
        <dbReference type="PROSITE" id="PS51525"/>
    </source>
</evidence>
<dbReference type="Pfam" id="PF00439">
    <property type="entry name" value="Bromodomain"/>
    <property type="match status" value="2"/>
</dbReference>
<feature type="region of interest" description="Disordered" evidence="3">
    <location>
        <begin position="443"/>
        <end position="539"/>
    </location>
</feature>
<dbReference type="InterPro" id="IPR001487">
    <property type="entry name" value="Bromodomain"/>
</dbReference>
<feature type="region of interest" description="Disordered" evidence="3">
    <location>
        <begin position="1"/>
        <end position="337"/>
    </location>
</feature>
<dbReference type="CDD" id="cd04369">
    <property type="entry name" value="Bromodomain"/>
    <property type="match status" value="1"/>
</dbReference>
<feature type="compositionally biased region" description="Acidic residues" evidence="3">
    <location>
        <begin position="668"/>
        <end position="679"/>
    </location>
</feature>
<keyword evidence="1 2" id="KW-0103">Bromodomain</keyword>
<feature type="compositionally biased region" description="Polar residues" evidence="3">
    <location>
        <begin position="320"/>
        <end position="330"/>
    </location>
</feature>
<dbReference type="OrthoDB" id="784962at2759"/>
<feature type="compositionally biased region" description="Basic and acidic residues" evidence="3">
    <location>
        <begin position="284"/>
        <end position="305"/>
    </location>
</feature>
<feature type="compositionally biased region" description="Polar residues" evidence="3">
    <location>
        <begin position="110"/>
        <end position="119"/>
    </location>
</feature>
<dbReference type="Proteomes" id="UP000241818">
    <property type="component" value="Unassembled WGS sequence"/>
</dbReference>
<dbReference type="SUPFAM" id="SSF47370">
    <property type="entry name" value="Bromodomain"/>
    <property type="match status" value="2"/>
</dbReference>
<name>A0A2T3B444_AMORE</name>
<dbReference type="Gene3D" id="1.20.920.10">
    <property type="entry name" value="Bromodomain-like"/>
    <property type="match status" value="2"/>
</dbReference>
<dbReference type="InterPro" id="IPR018359">
    <property type="entry name" value="Bromodomain_CS"/>
</dbReference>
<feature type="compositionally biased region" description="Low complexity" evidence="3">
    <location>
        <begin position="221"/>
        <end position="234"/>
    </location>
</feature>
<feature type="compositionally biased region" description="Basic residues" evidence="3">
    <location>
        <begin position="743"/>
        <end position="759"/>
    </location>
</feature>
<dbReference type="EMBL" id="KZ679010">
    <property type="protein sequence ID" value="PSS20414.1"/>
    <property type="molecule type" value="Genomic_DNA"/>
</dbReference>
<feature type="domain" description="NET" evidence="5">
    <location>
        <begin position="770"/>
        <end position="852"/>
    </location>
</feature>